<comment type="subcellular location">
    <subcellularLocation>
        <location evidence="1">Membrane</location>
        <topology evidence="1">Multi-pass membrane protein</topology>
    </subcellularLocation>
</comment>
<sequence>SSLGSILGWGMAFIYLGGRLPQICLNIKRGNTKGLNPLMFAFALVANSTYVASILLKSTEWSKIQPNLPWLVDSGGCVFLDTFILMQFFYYR</sequence>
<dbReference type="GO" id="GO:0016020">
    <property type="term" value="C:membrane"/>
    <property type="evidence" value="ECO:0007669"/>
    <property type="project" value="UniProtKB-SubCell"/>
</dbReference>
<feature type="transmembrane region" description="Helical" evidence="5">
    <location>
        <begin position="6"/>
        <end position="25"/>
    </location>
</feature>
<accession>S8E2T3</accession>
<evidence type="ECO:0000256" key="3">
    <source>
        <dbReference type="ARBA" id="ARBA00022989"/>
    </source>
</evidence>
<keyword evidence="2 5" id="KW-0812">Transmembrane</keyword>
<organism evidence="6 7">
    <name type="scientific">Genlisea aurea</name>
    <dbReference type="NCBI Taxonomy" id="192259"/>
    <lineage>
        <taxon>Eukaryota</taxon>
        <taxon>Viridiplantae</taxon>
        <taxon>Streptophyta</taxon>
        <taxon>Embryophyta</taxon>
        <taxon>Tracheophyta</taxon>
        <taxon>Spermatophyta</taxon>
        <taxon>Magnoliopsida</taxon>
        <taxon>eudicotyledons</taxon>
        <taxon>Gunneridae</taxon>
        <taxon>Pentapetalae</taxon>
        <taxon>asterids</taxon>
        <taxon>lamiids</taxon>
        <taxon>Lamiales</taxon>
        <taxon>Lentibulariaceae</taxon>
        <taxon>Genlisea</taxon>
    </lineage>
</organism>
<dbReference type="SMART" id="SM00679">
    <property type="entry name" value="CTNS"/>
    <property type="match status" value="1"/>
</dbReference>
<feature type="transmembrane region" description="Helical" evidence="5">
    <location>
        <begin position="68"/>
        <end position="91"/>
    </location>
</feature>
<evidence type="ECO:0000256" key="5">
    <source>
        <dbReference type="SAM" id="Phobius"/>
    </source>
</evidence>
<evidence type="ECO:0000256" key="1">
    <source>
        <dbReference type="ARBA" id="ARBA00004141"/>
    </source>
</evidence>
<feature type="non-terminal residue" evidence="6">
    <location>
        <position position="1"/>
    </location>
</feature>
<dbReference type="PANTHER" id="PTHR16201">
    <property type="entry name" value="SEVEN TRANSMEMBRANE PROTEIN 1-RELATED"/>
    <property type="match status" value="1"/>
</dbReference>
<dbReference type="Pfam" id="PF04193">
    <property type="entry name" value="PQ-loop"/>
    <property type="match status" value="1"/>
</dbReference>
<evidence type="ECO:0000256" key="4">
    <source>
        <dbReference type="ARBA" id="ARBA00023136"/>
    </source>
</evidence>
<dbReference type="FunFam" id="1.20.1280.290:FF:000012">
    <property type="entry name" value="Vacuolar membrane PQ loop repeat protein"/>
    <property type="match status" value="1"/>
</dbReference>
<dbReference type="OrthoDB" id="8048523at2759"/>
<dbReference type="PANTHER" id="PTHR16201:SF44">
    <property type="entry name" value="SEVEN TRANSMEMBRANE PROTEIN 1"/>
    <property type="match status" value="1"/>
</dbReference>
<feature type="non-terminal residue" evidence="6">
    <location>
        <position position="92"/>
    </location>
</feature>
<gene>
    <name evidence="6" type="ORF">M569_04776</name>
</gene>
<evidence type="ECO:0000256" key="2">
    <source>
        <dbReference type="ARBA" id="ARBA00022692"/>
    </source>
</evidence>
<proteinExistence type="predicted"/>
<comment type="caution">
    <text evidence="6">The sequence shown here is derived from an EMBL/GenBank/DDBJ whole genome shotgun (WGS) entry which is preliminary data.</text>
</comment>
<dbReference type="AlphaFoldDB" id="S8E2T3"/>
<dbReference type="EMBL" id="AUSU01001866">
    <property type="protein sequence ID" value="EPS69988.1"/>
    <property type="molecule type" value="Genomic_DNA"/>
</dbReference>
<feature type="transmembrane region" description="Helical" evidence="5">
    <location>
        <begin position="37"/>
        <end position="56"/>
    </location>
</feature>
<dbReference type="Proteomes" id="UP000015453">
    <property type="component" value="Unassembled WGS sequence"/>
</dbReference>
<protein>
    <submittedName>
        <fullName evidence="6">Uncharacterized protein</fullName>
    </submittedName>
</protein>
<evidence type="ECO:0000313" key="7">
    <source>
        <dbReference type="Proteomes" id="UP000015453"/>
    </source>
</evidence>
<dbReference type="InterPro" id="IPR006603">
    <property type="entry name" value="PQ-loop_rpt"/>
</dbReference>
<dbReference type="Gene3D" id="1.20.1280.290">
    <property type="match status" value="1"/>
</dbReference>
<reference evidence="6 7" key="1">
    <citation type="journal article" date="2013" name="BMC Genomics">
        <title>The miniature genome of a carnivorous plant Genlisea aurea contains a low number of genes and short non-coding sequences.</title>
        <authorList>
            <person name="Leushkin E.V."/>
            <person name="Sutormin R.A."/>
            <person name="Nabieva E.R."/>
            <person name="Penin A.A."/>
            <person name="Kondrashov A.S."/>
            <person name="Logacheva M.D."/>
        </authorList>
    </citation>
    <scope>NUCLEOTIDE SEQUENCE [LARGE SCALE GENOMIC DNA]</scope>
</reference>
<evidence type="ECO:0000313" key="6">
    <source>
        <dbReference type="EMBL" id="EPS69988.1"/>
    </source>
</evidence>
<keyword evidence="3 5" id="KW-1133">Transmembrane helix</keyword>
<name>S8E2T3_9LAMI</name>
<keyword evidence="7" id="KW-1185">Reference proteome</keyword>
<dbReference type="InterPro" id="IPR051415">
    <property type="entry name" value="LAAT-1"/>
</dbReference>
<keyword evidence="4 5" id="KW-0472">Membrane</keyword>